<evidence type="ECO:0000256" key="5">
    <source>
        <dbReference type="ARBA" id="ARBA00022990"/>
    </source>
</evidence>
<evidence type="ECO:0000256" key="6">
    <source>
        <dbReference type="ARBA" id="ARBA00023098"/>
    </source>
</evidence>
<dbReference type="GO" id="GO:0051750">
    <property type="term" value="F:delta(3,5)-delta(2,4)-dienoyl-CoA isomerase activity"/>
    <property type="evidence" value="ECO:0000318"/>
    <property type="project" value="GO_Central"/>
</dbReference>
<gene>
    <name evidence="13" type="ORF">TRIADDRAFT_20308</name>
</gene>
<dbReference type="Proteomes" id="UP000009022">
    <property type="component" value="Unassembled WGS sequence"/>
</dbReference>
<comment type="subcellular location">
    <subcellularLocation>
        <location evidence="1">Peroxisome</location>
    </subcellularLocation>
</comment>
<dbReference type="GO" id="GO:0005739">
    <property type="term" value="C:mitochondrion"/>
    <property type="evidence" value="ECO:0000318"/>
    <property type="project" value="GO_Central"/>
</dbReference>
<dbReference type="AlphaFoldDB" id="B3RL87"/>
<dbReference type="GeneID" id="6749919"/>
<dbReference type="Pfam" id="PF00378">
    <property type="entry name" value="ECH_1"/>
    <property type="match status" value="1"/>
</dbReference>
<organism evidence="13 14">
    <name type="scientific">Trichoplax adhaerens</name>
    <name type="common">Trichoplax reptans</name>
    <dbReference type="NCBI Taxonomy" id="10228"/>
    <lineage>
        <taxon>Eukaryota</taxon>
        <taxon>Metazoa</taxon>
        <taxon>Placozoa</taxon>
        <taxon>Uniplacotomia</taxon>
        <taxon>Trichoplacea</taxon>
        <taxon>Trichoplacidae</taxon>
        <taxon>Trichoplax</taxon>
    </lineage>
</organism>
<keyword evidence="6" id="KW-0443">Lipid metabolism</keyword>
<evidence type="ECO:0000256" key="10">
    <source>
        <dbReference type="ARBA" id="ARBA00052809"/>
    </source>
</evidence>
<dbReference type="HOGENOM" id="CLU_009834_7_0_1"/>
<comment type="catalytic activity">
    <reaction evidence="9">
        <text>(3E,5Z)-octadienoyl-CoA = (2E,4E)-octadienoyl-CoA</text>
        <dbReference type="Rhea" id="RHEA:45244"/>
        <dbReference type="ChEBI" id="CHEBI:62243"/>
        <dbReference type="ChEBI" id="CHEBI:85108"/>
    </reaction>
</comment>
<evidence type="ECO:0000313" key="13">
    <source>
        <dbReference type="EMBL" id="EDV29503.1"/>
    </source>
</evidence>
<keyword evidence="4" id="KW-0276">Fatty acid metabolism</keyword>
<dbReference type="CTD" id="6749919"/>
<evidence type="ECO:0000256" key="1">
    <source>
        <dbReference type="ARBA" id="ARBA00004275"/>
    </source>
</evidence>
<keyword evidence="5" id="KW-0007">Acetylation</keyword>
<dbReference type="eggNOG" id="KOG1681">
    <property type="taxonomic scope" value="Eukaryota"/>
</dbReference>
<dbReference type="PANTHER" id="PTHR43149">
    <property type="entry name" value="ENOYL-COA HYDRATASE"/>
    <property type="match status" value="1"/>
</dbReference>
<name>B3RL87_TRIAD</name>
<comment type="similarity">
    <text evidence="3">Belongs to the enoyl-CoA hydratase/isomerase family.</text>
</comment>
<evidence type="ECO:0000256" key="4">
    <source>
        <dbReference type="ARBA" id="ARBA00022832"/>
    </source>
</evidence>
<dbReference type="RefSeq" id="XP_002108705.1">
    <property type="nucleotide sequence ID" value="XM_002108669.1"/>
</dbReference>
<dbReference type="FunFam" id="1.10.12.10:FF:000004">
    <property type="entry name" value="Delta3,5-delta2,4-dienoyl-CoA isomerase"/>
    <property type="match status" value="1"/>
</dbReference>
<keyword evidence="7" id="KW-0576">Peroxisome</keyword>
<dbReference type="UniPathway" id="UPA00659"/>
<evidence type="ECO:0000256" key="7">
    <source>
        <dbReference type="ARBA" id="ARBA00023140"/>
    </source>
</evidence>
<proteinExistence type="inferred from homology"/>
<dbReference type="PANTHER" id="PTHR43149:SF1">
    <property type="entry name" value="DELTA(3,5)-DELTA(2,4)-DIENOYL-COA ISOMERASE, MITOCHONDRIAL"/>
    <property type="match status" value="1"/>
</dbReference>
<dbReference type="InterPro" id="IPR045002">
    <property type="entry name" value="Ech1-like"/>
</dbReference>
<comment type="pathway">
    <text evidence="2">Lipid metabolism; fatty acid beta-oxidation.</text>
</comment>
<dbReference type="CDD" id="cd06558">
    <property type="entry name" value="crotonase-like"/>
    <property type="match status" value="1"/>
</dbReference>
<dbReference type="KEGG" id="tad:TRIADDRAFT_20308"/>
<reference evidence="13 14" key="1">
    <citation type="journal article" date="2008" name="Nature">
        <title>The Trichoplax genome and the nature of placozoans.</title>
        <authorList>
            <person name="Srivastava M."/>
            <person name="Begovic E."/>
            <person name="Chapman J."/>
            <person name="Putnam N.H."/>
            <person name="Hellsten U."/>
            <person name="Kawashima T."/>
            <person name="Kuo A."/>
            <person name="Mitros T."/>
            <person name="Salamov A."/>
            <person name="Carpenter M.L."/>
            <person name="Signorovitch A.Y."/>
            <person name="Moreno M.A."/>
            <person name="Kamm K."/>
            <person name="Grimwood J."/>
            <person name="Schmutz J."/>
            <person name="Shapiro H."/>
            <person name="Grigoriev I.V."/>
            <person name="Buss L.W."/>
            <person name="Schierwater B."/>
            <person name="Dellaporta S.L."/>
            <person name="Rokhsar D.S."/>
        </authorList>
    </citation>
    <scope>NUCLEOTIDE SEQUENCE [LARGE SCALE GENOMIC DNA]</scope>
    <source>
        <strain evidence="13 14">Grell-BS-1999</strain>
    </source>
</reference>
<dbReference type="Gene3D" id="1.10.12.10">
    <property type="entry name" value="Lyase 2-enoyl-coa Hydratase, Chain A, domain 2"/>
    <property type="match status" value="1"/>
</dbReference>
<dbReference type="FunCoup" id="B3RL87">
    <property type="interactions" value="1535"/>
</dbReference>
<protein>
    <recommendedName>
        <fullName evidence="12">Delta(3,5)-Delta(2,4)-dienoyl-CoA isomerase, mitochondrial</fullName>
    </recommendedName>
</protein>
<dbReference type="FunFam" id="3.90.226.10:FF:000024">
    <property type="entry name" value="Delta3,5-delta2,4-dienoyl-CoA isomerase"/>
    <property type="match status" value="1"/>
</dbReference>
<dbReference type="NCBIfam" id="NF004794">
    <property type="entry name" value="PRK06142.1"/>
    <property type="match status" value="1"/>
</dbReference>
<comment type="catalytic activity">
    <reaction evidence="10">
        <text>(3E,5Z,8Z,11Z,14Z)-eicosapentaenoyl-CoA = (2E,4E,8Z,11Z,14Z)-eicosapentaenoyl-CoA</text>
        <dbReference type="Rhea" id="RHEA:45224"/>
        <dbReference type="ChEBI" id="CHEBI:85090"/>
        <dbReference type="ChEBI" id="CHEBI:85091"/>
    </reaction>
</comment>
<dbReference type="InterPro" id="IPR014748">
    <property type="entry name" value="Enoyl-CoA_hydra_C"/>
</dbReference>
<dbReference type="EMBL" id="DS985241">
    <property type="protein sequence ID" value="EDV29503.1"/>
    <property type="molecule type" value="Genomic_DNA"/>
</dbReference>
<comment type="function">
    <text evidence="11">Isomerization of 3-trans,5-cis-dienoyl-CoA to 2-trans,4-trans-dienoyl-CoA.</text>
</comment>
<keyword evidence="8" id="KW-0413">Isomerase</keyword>
<keyword evidence="14" id="KW-1185">Reference proteome</keyword>
<dbReference type="InParanoid" id="B3RL87"/>
<dbReference type="OrthoDB" id="14970at2759"/>
<dbReference type="InterPro" id="IPR001753">
    <property type="entry name" value="Enoyl-CoA_hydra/iso"/>
</dbReference>
<evidence type="ECO:0000256" key="12">
    <source>
        <dbReference type="ARBA" id="ARBA00071021"/>
    </source>
</evidence>
<dbReference type="GO" id="GO:0005777">
    <property type="term" value="C:peroxisome"/>
    <property type="evidence" value="ECO:0007669"/>
    <property type="project" value="UniProtKB-SubCell"/>
</dbReference>
<accession>B3RL87</accession>
<dbReference type="PhylomeDB" id="B3RL87"/>
<evidence type="ECO:0000313" key="14">
    <source>
        <dbReference type="Proteomes" id="UP000009022"/>
    </source>
</evidence>
<dbReference type="GO" id="GO:0006635">
    <property type="term" value="P:fatty acid beta-oxidation"/>
    <property type="evidence" value="ECO:0007669"/>
    <property type="project" value="UniProtKB-UniPathway"/>
</dbReference>
<dbReference type="STRING" id="10228.B3RL87"/>
<evidence type="ECO:0000256" key="11">
    <source>
        <dbReference type="ARBA" id="ARBA00055786"/>
    </source>
</evidence>
<dbReference type="Gene3D" id="3.90.226.10">
    <property type="entry name" value="2-enoyl-CoA Hydratase, Chain A, domain 1"/>
    <property type="match status" value="1"/>
</dbReference>
<evidence type="ECO:0000256" key="3">
    <source>
        <dbReference type="ARBA" id="ARBA00005254"/>
    </source>
</evidence>
<sequence>MSSYQFNTLQVEQTGDNVYHVQLNRPDKRNSIDDDMWKEIPQCFDSLGTDSSCRVIILSGAGKMFCSGIDLSVLAMLHDPNQEVARRAIAMRIAVKKFQDTFTSIEKCPKPVIASIHGGCIGAGSIDMTSACDIRLCSQDAFFSIKEVDMGLAADVGTLQRFPKIVGNDSLVRELVYTARNFSATEAKDIGFVSSVHADAKTLTDASIKLATNIASKSPVAITGSKINMNYSRDHSVDEGLNYIANWNMSMLQSEDLMTSVQAAMTKTPPKYKDL</sequence>
<evidence type="ECO:0000256" key="2">
    <source>
        <dbReference type="ARBA" id="ARBA00005005"/>
    </source>
</evidence>
<dbReference type="OMA" id="VGGGCQL"/>
<evidence type="ECO:0000256" key="8">
    <source>
        <dbReference type="ARBA" id="ARBA00023235"/>
    </source>
</evidence>
<dbReference type="SUPFAM" id="SSF52096">
    <property type="entry name" value="ClpP/crotonase"/>
    <property type="match status" value="1"/>
</dbReference>
<evidence type="ECO:0000256" key="9">
    <source>
        <dbReference type="ARBA" id="ARBA00051408"/>
    </source>
</evidence>
<dbReference type="InterPro" id="IPR029045">
    <property type="entry name" value="ClpP/crotonase-like_dom_sf"/>
</dbReference>